<evidence type="ECO:0000313" key="10">
    <source>
        <dbReference type="EMBL" id="KAJ2007968.1"/>
    </source>
</evidence>
<dbReference type="FunFam" id="3.40.532.10:FF:000006">
    <property type="entry name" value="Ubiquitin carboxyl-terminal hydrolase"/>
    <property type="match status" value="1"/>
</dbReference>
<evidence type="ECO:0000256" key="4">
    <source>
        <dbReference type="ARBA" id="ARBA00022786"/>
    </source>
</evidence>
<feature type="site" description="Important for enzyme activity" evidence="7">
    <location>
        <position position="191"/>
    </location>
</feature>
<keyword evidence="11" id="KW-1185">Reference proteome</keyword>
<comment type="catalytic activity">
    <reaction evidence="1 7 8">
        <text>Thiol-dependent hydrolysis of ester, thioester, amide, peptide and isopeptide bonds formed by the C-terminal Gly of ubiquitin (a 76-residue protein attached to proteins as an intracellular targeting signal).</text>
        <dbReference type="EC" id="3.4.19.12"/>
    </reaction>
</comment>
<dbReference type="GO" id="GO:0005737">
    <property type="term" value="C:cytoplasm"/>
    <property type="evidence" value="ECO:0007669"/>
    <property type="project" value="TreeGrafter"/>
</dbReference>
<dbReference type="Pfam" id="PF01088">
    <property type="entry name" value="Peptidase_C12"/>
    <property type="match status" value="1"/>
</dbReference>
<evidence type="ECO:0000256" key="2">
    <source>
        <dbReference type="ARBA" id="ARBA00009326"/>
    </source>
</evidence>
<dbReference type="GO" id="GO:0004843">
    <property type="term" value="F:cysteine-type deubiquitinase activity"/>
    <property type="evidence" value="ECO:0007669"/>
    <property type="project" value="UniProtKB-UniRule"/>
</dbReference>
<dbReference type="SUPFAM" id="SSF54001">
    <property type="entry name" value="Cysteine proteinases"/>
    <property type="match status" value="1"/>
</dbReference>
<feature type="site" description="Transition state stabilizer" evidence="7">
    <location>
        <position position="98"/>
    </location>
</feature>
<gene>
    <name evidence="10" type="ORF">H4R26_000476</name>
</gene>
<dbReference type="GO" id="GO:0006511">
    <property type="term" value="P:ubiquitin-dependent protein catabolic process"/>
    <property type="evidence" value="ECO:0007669"/>
    <property type="project" value="UniProtKB-UniRule"/>
</dbReference>
<dbReference type="PANTHER" id="PTHR10589">
    <property type="entry name" value="UBIQUITIN CARBOXYL-TERMINAL HYDROLASE"/>
    <property type="match status" value="1"/>
</dbReference>
<keyword evidence="6 7" id="KW-0788">Thiol protease</keyword>
<comment type="caution">
    <text evidence="10">The sequence shown here is derived from an EMBL/GenBank/DDBJ whole genome shotgun (WGS) entry which is preliminary data.</text>
</comment>
<dbReference type="EC" id="3.4.19.12" evidence="8"/>
<name>A0A9W8BNT5_9FUNG</name>
<keyword evidence="3 7" id="KW-0645">Protease</keyword>
<evidence type="ECO:0000256" key="7">
    <source>
        <dbReference type="PROSITE-ProRule" id="PRU01393"/>
    </source>
</evidence>
<accession>A0A9W8BNT5</accession>
<proteinExistence type="inferred from homology"/>
<evidence type="ECO:0000256" key="8">
    <source>
        <dbReference type="RuleBase" id="RU361215"/>
    </source>
</evidence>
<dbReference type="InterPro" id="IPR036959">
    <property type="entry name" value="Peptidase_C12_UCH_sf"/>
</dbReference>
<dbReference type="EMBL" id="JANBQF010000014">
    <property type="protein sequence ID" value="KAJ2007968.1"/>
    <property type="molecule type" value="Genomic_DNA"/>
</dbReference>
<dbReference type="InterPro" id="IPR057254">
    <property type="entry name" value="UCH_AS"/>
</dbReference>
<evidence type="ECO:0000256" key="1">
    <source>
        <dbReference type="ARBA" id="ARBA00000707"/>
    </source>
</evidence>
<sequence length="242" mass="25897">MSQANSSATGAQSSRIHWVPLESSPEAMNRVIHRLGVDPSVGFSDVLGLDEELLLMTAQPVQALVFLFPLTGNFEESRKNEAVGGSGTVSPKVWFMRQTIGNACGTMAIMHALANTRHNLPISGHLAQFFEQVKDMSPEERAAVLESDSTIADAHKEGAATGQTSAPSPDADVDHHYSAFVCVDGSLYELDSRLSAPINHGPSTDVLRDGAQAIKRRIESFAGESQAFSVIALGPSSDEDDY</sequence>
<keyword evidence="5 7" id="KW-0378">Hydrolase</keyword>
<reference evidence="10" key="1">
    <citation type="submission" date="2022-07" db="EMBL/GenBank/DDBJ databases">
        <title>Phylogenomic reconstructions and comparative analyses of Kickxellomycotina fungi.</title>
        <authorList>
            <person name="Reynolds N.K."/>
            <person name="Stajich J.E."/>
            <person name="Barry K."/>
            <person name="Grigoriev I.V."/>
            <person name="Crous P."/>
            <person name="Smith M.E."/>
        </authorList>
    </citation>
    <scope>NUCLEOTIDE SEQUENCE</scope>
    <source>
        <strain evidence="10">IMI 214461</strain>
    </source>
</reference>
<dbReference type="Gene3D" id="3.40.532.10">
    <property type="entry name" value="Peptidase C12, ubiquitin carboxyl-terminal hydrolase"/>
    <property type="match status" value="1"/>
</dbReference>
<dbReference type="PANTHER" id="PTHR10589:SF17">
    <property type="entry name" value="UBIQUITIN CARBOXYL-TERMINAL HYDROLASE"/>
    <property type="match status" value="1"/>
</dbReference>
<comment type="similarity">
    <text evidence="2 7 8">Belongs to the peptidase C12 family.</text>
</comment>
<feature type="active site" description="Proton donor" evidence="7">
    <location>
        <position position="176"/>
    </location>
</feature>
<dbReference type="OrthoDB" id="427186at2759"/>
<evidence type="ECO:0000256" key="3">
    <source>
        <dbReference type="ARBA" id="ARBA00022670"/>
    </source>
</evidence>
<dbReference type="AlphaFoldDB" id="A0A9W8BNT5"/>
<dbReference type="InterPro" id="IPR038765">
    <property type="entry name" value="Papain-like_cys_pep_sf"/>
</dbReference>
<protein>
    <recommendedName>
        <fullName evidence="8">Ubiquitin carboxyl-terminal hydrolase</fullName>
        <ecNumber evidence="8">3.4.19.12</ecNumber>
    </recommendedName>
</protein>
<dbReference type="Proteomes" id="UP001150907">
    <property type="component" value="Unassembled WGS sequence"/>
</dbReference>
<dbReference type="GO" id="GO:0016579">
    <property type="term" value="P:protein deubiquitination"/>
    <property type="evidence" value="ECO:0007669"/>
    <property type="project" value="TreeGrafter"/>
</dbReference>
<dbReference type="PROSITE" id="PS52048">
    <property type="entry name" value="UCH_DOMAIN"/>
    <property type="match status" value="1"/>
</dbReference>
<evidence type="ECO:0000256" key="6">
    <source>
        <dbReference type="ARBA" id="ARBA00022807"/>
    </source>
</evidence>
<keyword evidence="4 7" id="KW-0833">Ubl conjugation pathway</keyword>
<evidence type="ECO:0000259" key="9">
    <source>
        <dbReference type="PROSITE" id="PS52048"/>
    </source>
</evidence>
<feature type="active site" description="Nucleophile" evidence="7">
    <location>
        <position position="104"/>
    </location>
</feature>
<dbReference type="PROSITE" id="PS00140">
    <property type="entry name" value="UCH_1"/>
    <property type="match status" value="1"/>
</dbReference>
<dbReference type="InterPro" id="IPR001578">
    <property type="entry name" value="Peptidase_C12_UCH"/>
</dbReference>
<evidence type="ECO:0000256" key="5">
    <source>
        <dbReference type="ARBA" id="ARBA00022801"/>
    </source>
</evidence>
<organism evidence="10 11">
    <name type="scientific">Coemansia thaxteri</name>
    <dbReference type="NCBI Taxonomy" id="2663907"/>
    <lineage>
        <taxon>Eukaryota</taxon>
        <taxon>Fungi</taxon>
        <taxon>Fungi incertae sedis</taxon>
        <taxon>Zoopagomycota</taxon>
        <taxon>Kickxellomycotina</taxon>
        <taxon>Kickxellomycetes</taxon>
        <taxon>Kickxellales</taxon>
        <taxon>Kickxellaceae</taxon>
        <taxon>Coemansia</taxon>
    </lineage>
</organism>
<dbReference type="CDD" id="cd09616">
    <property type="entry name" value="Peptidase_C12_UCH_L1_L3"/>
    <property type="match status" value="1"/>
</dbReference>
<evidence type="ECO:0000313" key="11">
    <source>
        <dbReference type="Proteomes" id="UP001150907"/>
    </source>
</evidence>
<feature type="domain" description="UCH catalytic" evidence="9">
    <location>
        <begin position="17"/>
        <end position="235"/>
    </location>
</feature>
<dbReference type="PRINTS" id="PR00707">
    <property type="entry name" value="UBCTHYDRLASE"/>
</dbReference>